<gene>
    <name evidence="11" type="primary">lpxB</name>
    <name evidence="11" type="ORF">IQ249_25060</name>
</gene>
<sequence length="390" mass="43361">MRIFISTGEVSGDLQGGLLVEGLHRQAAASGISLEITALGGDRMADAGATLLGNTKGIGSVGLLEALPFILPTLQIQQKAKKYLRDNPPDAIVLIDYVGPNETIGRYARKHLPQVPIIYYIAPQHWIWAPLPKYVDSMIAITDRLLAIFPEEARFFEERGVSVNWVGHPLLDRMQNAPTRSRAREELGINPDETAIAIFPVSRAQEIKYLFPVLFAGAKLIQDKLPETRFLIPLSLPQYRKPVQEQIERHGLQARILEGKSLEAMAAADLAISKSGTVNLETALMGVPQVVVYRLSPITLGFARRVLKYPHPFLSPPNLLLMEPIVPELFQEDATPENVAQKALEFLLNPERREKLQHDYQRMRACLGEVGVCDRAAREILQFAGNTNSE</sequence>
<evidence type="ECO:0000256" key="7">
    <source>
        <dbReference type="ARBA" id="ARBA00022679"/>
    </source>
</evidence>
<comment type="function">
    <text evidence="1">Condensation of UDP-2,3-diacylglucosamine and 2,3-diacylglucosamine-1-phosphate to form lipid A disaccharide, a precursor of lipid A, a phosphorylated glycolipid that anchors the lipopolysaccharide to the outer membrane of the cell.</text>
</comment>
<dbReference type="AlphaFoldDB" id="A0A8J7JFY9"/>
<evidence type="ECO:0000313" key="12">
    <source>
        <dbReference type="Proteomes" id="UP000654482"/>
    </source>
</evidence>
<dbReference type="RefSeq" id="WP_194032223.1">
    <property type="nucleotide sequence ID" value="NZ_JADEWZ010000083.1"/>
</dbReference>
<dbReference type="Pfam" id="PF02684">
    <property type="entry name" value="LpxB"/>
    <property type="match status" value="1"/>
</dbReference>
<keyword evidence="12" id="KW-1185">Reference proteome</keyword>
<keyword evidence="7 11" id="KW-0808">Transferase</keyword>
<dbReference type="GO" id="GO:0016020">
    <property type="term" value="C:membrane"/>
    <property type="evidence" value="ECO:0007669"/>
    <property type="project" value="GOC"/>
</dbReference>
<dbReference type="EC" id="2.4.1.182" evidence="2 10"/>
<evidence type="ECO:0000256" key="9">
    <source>
        <dbReference type="ARBA" id="ARBA00048975"/>
    </source>
</evidence>
<evidence type="ECO:0000256" key="3">
    <source>
        <dbReference type="ARBA" id="ARBA00020902"/>
    </source>
</evidence>
<evidence type="ECO:0000313" key="11">
    <source>
        <dbReference type="EMBL" id="MBE9119130.1"/>
    </source>
</evidence>
<proteinExistence type="predicted"/>
<protein>
    <recommendedName>
        <fullName evidence="3 10">Lipid-A-disaccharide synthase</fullName>
        <ecNumber evidence="2 10">2.4.1.182</ecNumber>
    </recommendedName>
</protein>
<dbReference type="Proteomes" id="UP000654482">
    <property type="component" value="Unassembled WGS sequence"/>
</dbReference>
<evidence type="ECO:0000256" key="8">
    <source>
        <dbReference type="ARBA" id="ARBA00023098"/>
    </source>
</evidence>
<keyword evidence="4" id="KW-0444">Lipid biosynthesis</keyword>
<dbReference type="PANTHER" id="PTHR30372">
    <property type="entry name" value="LIPID-A-DISACCHARIDE SYNTHASE"/>
    <property type="match status" value="1"/>
</dbReference>
<keyword evidence="8" id="KW-0443">Lipid metabolism</keyword>
<dbReference type="PANTHER" id="PTHR30372:SF4">
    <property type="entry name" value="LIPID-A-DISACCHARIDE SYNTHASE, MITOCHONDRIAL-RELATED"/>
    <property type="match status" value="1"/>
</dbReference>
<keyword evidence="6 11" id="KW-0328">Glycosyltransferase</keyword>
<evidence type="ECO:0000256" key="5">
    <source>
        <dbReference type="ARBA" id="ARBA00022556"/>
    </source>
</evidence>
<comment type="caution">
    <text evidence="11">The sequence shown here is derived from an EMBL/GenBank/DDBJ whole genome shotgun (WGS) entry which is preliminary data.</text>
</comment>
<dbReference type="GO" id="GO:0008915">
    <property type="term" value="F:lipid-A-disaccharide synthase activity"/>
    <property type="evidence" value="ECO:0007669"/>
    <property type="project" value="UniProtKB-UniRule"/>
</dbReference>
<dbReference type="GO" id="GO:0005543">
    <property type="term" value="F:phospholipid binding"/>
    <property type="evidence" value="ECO:0007669"/>
    <property type="project" value="TreeGrafter"/>
</dbReference>
<evidence type="ECO:0000256" key="1">
    <source>
        <dbReference type="ARBA" id="ARBA00002056"/>
    </source>
</evidence>
<organism evidence="11 12">
    <name type="scientific">Lusitaniella coriacea LEGE 07157</name>
    <dbReference type="NCBI Taxonomy" id="945747"/>
    <lineage>
        <taxon>Bacteria</taxon>
        <taxon>Bacillati</taxon>
        <taxon>Cyanobacteriota</taxon>
        <taxon>Cyanophyceae</taxon>
        <taxon>Spirulinales</taxon>
        <taxon>Lusitaniellaceae</taxon>
        <taxon>Lusitaniella</taxon>
    </lineage>
</organism>
<reference evidence="11" key="1">
    <citation type="submission" date="2020-10" db="EMBL/GenBank/DDBJ databases">
        <authorList>
            <person name="Castelo-Branco R."/>
            <person name="Eusebio N."/>
            <person name="Adriana R."/>
            <person name="Vieira A."/>
            <person name="Brugerolle De Fraissinette N."/>
            <person name="Rezende De Castro R."/>
            <person name="Schneider M.P."/>
            <person name="Vasconcelos V."/>
            <person name="Leao P.N."/>
        </authorList>
    </citation>
    <scope>NUCLEOTIDE SEQUENCE</scope>
    <source>
        <strain evidence="11">LEGE 07157</strain>
    </source>
</reference>
<dbReference type="SUPFAM" id="SSF53756">
    <property type="entry name" value="UDP-Glycosyltransferase/glycogen phosphorylase"/>
    <property type="match status" value="1"/>
</dbReference>
<dbReference type="CDD" id="cd01635">
    <property type="entry name" value="Glycosyltransferase_GTB-type"/>
    <property type="match status" value="1"/>
</dbReference>
<evidence type="ECO:0000256" key="10">
    <source>
        <dbReference type="NCBIfam" id="TIGR00215"/>
    </source>
</evidence>
<accession>A0A8J7JFY9</accession>
<evidence type="ECO:0000256" key="4">
    <source>
        <dbReference type="ARBA" id="ARBA00022516"/>
    </source>
</evidence>
<dbReference type="InterPro" id="IPR003835">
    <property type="entry name" value="Glyco_trans_19"/>
</dbReference>
<dbReference type="Gene3D" id="3.40.50.2000">
    <property type="entry name" value="Glycogen Phosphorylase B"/>
    <property type="match status" value="2"/>
</dbReference>
<keyword evidence="5" id="KW-0441">Lipid A biosynthesis</keyword>
<dbReference type="NCBIfam" id="TIGR00215">
    <property type="entry name" value="lpxB"/>
    <property type="match status" value="1"/>
</dbReference>
<evidence type="ECO:0000256" key="2">
    <source>
        <dbReference type="ARBA" id="ARBA00012687"/>
    </source>
</evidence>
<comment type="catalytic activity">
    <reaction evidence="9">
        <text>a lipid X + a UDP-2-N,3-O-bis[(3R)-3-hydroxyacyl]-alpha-D-glucosamine = a lipid A disaccharide + UDP + H(+)</text>
        <dbReference type="Rhea" id="RHEA:67828"/>
        <dbReference type="ChEBI" id="CHEBI:15378"/>
        <dbReference type="ChEBI" id="CHEBI:58223"/>
        <dbReference type="ChEBI" id="CHEBI:137748"/>
        <dbReference type="ChEBI" id="CHEBI:176338"/>
        <dbReference type="ChEBI" id="CHEBI:176343"/>
        <dbReference type="EC" id="2.4.1.182"/>
    </reaction>
</comment>
<name>A0A8J7JFY9_9CYAN</name>
<dbReference type="GO" id="GO:0009245">
    <property type="term" value="P:lipid A biosynthetic process"/>
    <property type="evidence" value="ECO:0007669"/>
    <property type="project" value="UniProtKB-UniRule"/>
</dbReference>
<evidence type="ECO:0000256" key="6">
    <source>
        <dbReference type="ARBA" id="ARBA00022676"/>
    </source>
</evidence>
<dbReference type="EMBL" id="JADEWZ010000083">
    <property type="protein sequence ID" value="MBE9119130.1"/>
    <property type="molecule type" value="Genomic_DNA"/>
</dbReference>